<evidence type="ECO:0000313" key="1">
    <source>
        <dbReference type="EMBL" id="KCW72246.1"/>
    </source>
</evidence>
<proteinExistence type="predicted"/>
<gene>
    <name evidence="1" type="ORF">EUGRSUZ_E00694</name>
</gene>
<sequence>MTRNTTVHFASPSLLHFCFCQYPCPLYVRLEDIIIYIFYVCLRYSFPLNNGDEITGCSEKACDYLSIGDARQMLLFSCDQELAAYIKEVNIMRGFWLSLPGILFSID</sequence>
<dbReference type="InParanoid" id="A0A059C201"/>
<reference evidence="1" key="1">
    <citation type="submission" date="2013-07" db="EMBL/GenBank/DDBJ databases">
        <title>The genome of Eucalyptus grandis.</title>
        <authorList>
            <person name="Schmutz J."/>
            <person name="Hayes R."/>
            <person name="Myburg A."/>
            <person name="Tuskan G."/>
            <person name="Grattapaglia D."/>
            <person name="Rokhsar D.S."/>
        </authorList>
    </citation>
    <scope>NUCLEOTIDE SEQUENCE</scope>
    <source>
        <tissue evidence="1">Leaf extractions</tissue>
    </source>
</reference>
<organism evidence="1">
    <name type="scientific">Eucalyptus grandis</name>
    <name type="common">Flooded gum</name>
    <dbReference type="NCBI Taxonomy" id="71139"/>
    <lineage>
        <taxon>Eukaryota</taxon>
        <taxon>Viridiplantae</taxon>
        <taxon>Streptophyta</taxon>
        <taxon>Embryophyta</taxon>
        <taxon>Tracheophyta</taxon>
        <taxon>Spermatophyta</taxon>
        <taxon>Magnoliopsida</taxon>
        <taxon>eudicotyledons</taxon>
        <taxon>Gunneridae</taxon>
        <taxon>Pentapetalae</taxon>
        <taxon>rosids</taxon>
        <taxon>malvids</taxon>
        <taxon>Myrtales</taxon>
        <taxon>Myrtaceae</taxon>
        <taxon>Myrtoideae</taxon>
        <taxon>Eucalypteae</taxon>
        <taxon>Eucalyptus</taxon>
    </lineage>
</organism>
<dbReference type="Gramene" id="KCW72246">
    <property type="protein sequence ID" value="KCW72246"/>
    <property type="gene ID" value="EUGRSUZ_E00694"/>
</dbReference>
<protein>
    <submittedName>
        <fullName evidence="1">Uncharacterized protein</fullName>
    </submittedName>
</protein>
<dbReference type="AlphaFoldDB" id="A0A059C201"/>
<dbReference type="EMBL" id="KK198757">
    <property type="protein sequence ID" value="KCW72246.1"/>
    <property type="molecule type" value="Genomic_DNA"/>
</dbReference>
<name>A0A059C201_EUCGR</name>
<accession>A0A059C201</accession>
<dbReference type="STRING" id="71139.A0A059C201"/>
<dbReference type="Gene3D" id="1.25.40.990">
    <property type="match status" value="1"/>
</dbReference>